<feature type="coiled-coil region" evidence="1">
    <location>
        <begin position="33"/>
        <end position="67"/>
    </location>
</feature>
<accession>A0ABM5P248</accession>
<organism evidence="2 3">
    <name type="scientific">Mycoplasma ovis str. Michigan</name>
    <dbReference type="NCBI Taxonomy" id="1415773"/>
    <lineage>
        <taxon>Bacteria</taxon>
        <taxon>Bacillati</taxon>
        <taxon>Mycoplasmatota</taxon>
        <taxon>Mollicutes</taxon>
        <taxon>Mycoplasmataceae</taxon>
        <taxon>Mycoplasma</taxon>
    </lineage>
</organism>
<gene>
    <name evidence="2" type="ORF">OVS_04015</name>
</gene>
<protein>
    <submittedName>
        <fullName evidence="2">Uncharacterized protein</fullName>
    </submittedName>
</protein>
<evidence type="ECO:0000256" key="1">
    <source>
        <dbReference type="SAM" id="Coils"/>
    </source>
</evidence>
<evidence type="ECO:0000313" key="3">
    <source>
        <dbReference type="Proteomes" id="UP000018745"/>
    </source>
</evidence>
<name>A0ABM5P248_9MOLU</name>
<keyword evidence="3" id="KW-1185">Reference proteome</keyword>
<evidence type="ECO:0000313" key="2">
    <source>
        <dbReference type="EMBL" id="AHC40534.1"/>
    </source>
</evidence>
<feature type="coiled-coil region" evidence="1">
    <location>
        <begin position="160"/>
        <end position="187"/>
    </location>
</feature>
<dbReference type="RefSeq" id="WP_024071560.1">
    <property type="nucleotide sequence ID" value="NC_023062.1"/>
</dbReference>
<keyword evidence="1" id="KW-0175">Coiled coil</keyword>
<dbReference type="EMBL" id="CP006935">
    <property type="protein sequence ID" value="AHC40534.1"/>
    <property type="molecule type" value="Genomic_DNA"/>
</dbReference>
<dbReference type="Proteomes" id="UP000018745">
    <property type="component" value="Chromosome"/>
</dbReference>
<reference evidence="2 3" key="1">
    <citation type="journal article" date="2014" name="Genome Announc.">
        <title>Complete Genome Sequence of Mycoplasma ovis Strain Michigan, a Hemoplasma of Sheep with Two Distinct 16S rRNA Genes.</title>
        <authorList>
            <person name="Deshuillers P.L."/>
            <person name="Santos A.P."/>
            <person name="do Nascimento N.C."/>
            <person name="Hampel J.A."/>
            <person name="Bergin I.L."/>
            <person name="Dyson M.C."/>
            <person name="Messick J.B."/>
        </authorList>
    </citation>
    <scope>NUCLEOTIDE SEQUENCE [LARGE SCALE GENOMIC DNA]</scope>
    <source>
        <strain evidence="2 3">Michigan</strain>
    </source>
</reference>
<sequence>MDVFQTVRNQIDKISKDKPKIAPSLSKEHRTVLQKMYELYSELNIEKDKLIENLNEIQKIEESLSDEMSHTLKKKPKLSEIKFALQQIGWSWEKIKITKTLKGKTNVFTNDWGRWDKNPYRHFYENEGDFQRDISSLNKTFFTIASKRQEISRNRSFVSWDRAVKSFKQQEAKLQEMEENSSSLIELKIAKKLLQWMNIKK</sequence>
<proteinExistence type="predicted"/>